<dbReference type="InterPro" id="IPR019854">
    <property type="entry name" value="Motility-assoc_prot_GldC"/>
</dbReference>
<evidence type="ECO:0000313" key="2">
    <source>
        <dbReference type="Proteomes" id="UP001597201"/>
    </source>
</evidence>
<name>A0ABW3XY62_9FLAO</name>
<sequence length="111" mass="12859">MAVKYKSNIKIRVGLDENKVPEEIFWSAEDGNIQNMEARAAFLSVWDAKNKDTYKINLWTKDMPVDDMKRFYHQILVSMAESFEVSTGDDRMSATMKDFCAYFAEKTGIIK</sequence>
<dbReference type="NCBIfam" id="TIGR03515">
    <property type="entry name" value="GldC"/>
    <property type="match status" value="1"/>
</dbReference>
<protein>
    <submittedName>
        <fullName evidence="1">Gliding motility protein GldC</fullName>
    </submittedName>
</protein>
<dbReference type="Proteomes" id="UP001597201">
    <property type="component" value="Unassembled WGS sequence"/>
</dbReference>
<organism evidence="1 2">
    <name type="scientific">Namhaeicola litoreus</name>
    <dbReference type="NCBI Taxonomy" id="1052145"/>
    <lineage>
        <taxon>Bacteria</taxon>
        <taxon>Pseudomonadati</taxon>
        <taxon>Bacteroidota</taxon>
        <taxon>Flavobacteriia</taxon>
        <taxon>Flavobacteriales</taxon>
        <taxon>Flavobacteriaceae</taxon>
        <taxon>Namhaeicola</taxon>
    </lineage>
</organism>
<keyword evidence="2" id="KW-1185">Reference proteome</keyword>
<evidence type="ECO:0000313" key="1">
    <source>
        <dbReference type="EMBL" id="MFD1314517.1"/>
    </source>
</evidence>
<gene>
    <name evidence="1" type="primary">gldC</name>
    <name evidence="1" type="ORF">ACFQ39_02725</name>
</gene>
<dbReference type="EMBL" id="JBHTMY010000002">
    <property type="protein sequence ID" value="MFD1314517.1"/>
    <property type="molecule type" value="Genomic_DNA"/>
</dbReference>
<comment type="caution">
    <text evidence="1">The sequence shown here is derived from an EMBL/GenBank/DDBJ whole genome shotgun (WGS) entry which is preliminary data.</text>
</comment>
<dbReference type="Pfam" id="PF19937">
    <property type="entry name" value="GldC-like"/>
    <property type="match status" value="1"/>
</dbReference>
<proteinExistence type="predicted"/>
<accession>A0ABW3XY62</accession>
<dbReference type="RefSeq" id="WP_377176196.1">
    <property type="nucleotide sequence ID" value="NZ_JBHTMY010000002.1"/>
</dbReference>
<reference evidence="2" key="1">
    <citation type="journal article" date="2019" name="Int. J. Syst. Evol. Microbiol.">
        <title>The Global Catalogue of Microorganisms (GCM) 10K type strain sequencing project: providing services to taxonomists for standard genome sequencing and annotation.</title>
        <authorList>
            <consortium name="The Broad Institute Genomics Platform"/>
            <consortium name="The Broad Institute Genome Sequencing Center for Infectious Disease"/>
            <person name="Wu L."/>
            <person name="Ma J."/>
        </authorList>
    </citation>
    <scope>NUCLEOTIDE SEQUENCE [LARGE SCALE GENOMIC DNA]</scope>
    <source>
        <strain evidence="2">CCUG 61485</strain>
    </source>
</reference>